<keyword evidence="4" id="KW-0812">Transmembrane</keyword>
<dbReference type="AlphaFoldDB" id="A0A815DGM7"/>
<dbReference type="Gene3D" id="3.90.245.10">
    <property type="entry name" value="Ribonucleoside hydrolase-like"/>
    <property type="match status" value="1"/>
</dbReference>
<evidence type="ECO:0000313" key="6">
    <source>
        <dbReference type="EMBL" id="CAF1296058.1"/>
    </source>
</evidence>
<dbReference type="InterPro" id="IPR036452">
    <property type="entry name" value="Ribo_hydro-like"/>
</dbReference>
<dbReference type="Proteomes" id="UP000663852">
    <property type="component" value="Unassembled WGS sequence"/>
</dbReference>
<keyword evidence="4" id="KW-1133">Transmembrane helix</keyword>
<dbReference type="GO" id="GO:0006152">
    <property type="term" value="P:purine nucleoside catabolic process"/>
    <property type="evidence" value="ECO:0007669"/>
    <property type="project" value="TreeGrafter"/>
</dbReference>
<dbReference type="Pfam" id="PF01156">
    <property type="entry name" value="IU_nuc_hydro"/>
    <property type="match status" value="1"/>
</dbReference>
<dbReference type="PANTHER" id="PTHR12304">
    <property type="entry name" value="INOSINE-URIDINE PREFERRING NUCLEOSIDE HYDROLASE"/>
    <property type="match status" value="1"/>
</dbReference>
<keyword evidence="4" id="KW-0472">Membrane</keyword>
<gene>
    <name evidence="6" type="ORF">EDS130_LOCUS30348</name>
    <name evidence="7" type="ORF">XAT740_LOCUS29399</name>
</gene>
<dbReference type="EMBL" id="CAJNOR010002559">
    <property type="protein sequence ID" value="CAF1311303.1"/>
    <property type="molecule type" value="Genomic_DNA"/>
</dbReference>
<evidence type="ECO:0000256" key="2">
    <source>
        <dbReference type="ARBA" id="ARBA00022801"/>
    </source>
</evidence>
<dbReference type="Proteomes" id="UP000663828">
    <property type="component" value="Unassembled WGS sequence"/>
</dbReference>
<comment type="caution">
    <text evidence="6">The sequence shown here is derived from an EMBL/GenBank/DDBJ whole genome shotgun (WGS) entry which is preliminary data.</text>
</comment>
<dbReference type="PANTHER" id="PTHR12304:SF4">
    <property type="entry name" value="URIDINE NUCLEOSIDASE"/>
    <property type="match status" value="1"/>
</dbReference>
<keyword evidence="2" id="KW-0378">Hydrolase</keyword>
<evidence type="ECO:0000313" key="7">
    <source>
        <dbReference type="EMBL" id="CAF1311303.1"/>
    </source>
</evidence>
<dbReference type="SUPFAM" id="SSF53590">
    <property type="entry name" value="Nucleoside hydrolase"/>
    <property type="match status" value="1"/>
</dbReference>
<dbReference type="OrthoDB" id="432381at2759"/>
<feature type="transmembrane region" description="Helical" evidence="4">
    <location>
        <begin position="62"/>
        <end position="89"/>
    </location>
</feature>
<evidence type="ECO:0000256" key="3">
    <source>
        <dbReference type="ARBA" id="ARBA00023295"/>
    </source>
</evidence>
<sequence>MEASNRNTVRETRIENDFHDLNNPLPSMQQGHAGLFGQARSFDVEDTQPSKRNNQGFCNKQCLIGLAIGLTIGVVLVIVIAVPVGVVLASKATGTQSSTVTTSTSQSTSRIKQVQNCLSQDITRQPVLIDTDTDIDDLWAILYLLNVPTVDILAITTSGDGYSTPFYSTSNILSLLGLVNCTDGVGVATGASLSLSPTGWIIASSILKGIDTFLTSPTCLNQSTNIFLQPSPFDAVELIISTLKYSQRPVDILCLGPMTNIAEAISRDRSIVSKIGTLYLSGGQFKSIADYPSLVPNPSLGVYPYSYKTSGSSSNVFLDVLAVQRVDDSGIKNLVAMPSGVQKQLTANLTQLNNKIRALNLQLSPFTYGLISSLAKCTNQTEGDIFWWDNSAAQLMVQMQNNATNGFCTNLQKVQSLYVLSADGNHLYGQGLSGFDQLRPNTQGLTNYTICTQTNSDLFLTEFLTTIASNRLDSCAKTYQNRFDIKLQACLNTYGYE</sequence>
<dbReference type="GO" id="GO:0005829">
    <property type="term" value="C:cytosol"/>
    <property type="evidence" value="ECO:0007669"/>
    <property type="project" value="TreeGrafter"/>
</dbReference>
<evidence type="ECO:0000313" key="9">
    <source>
        <dbReference type="Proteomes" id="UP000663852"/>
    </source>
</evidence>
<feature type="domain" description="Inosine/uridine-preferring nucleoside hydrolase" evidence="5">
    <location>
        <begin position="127"/>
        <end position="459"/>
    </location>
</feature>
<dbReference type="InterPro" id="IPR001910">
    <property type="entry name" value="Inosine/uridine_hydrolase_dom"/>
</dbReference>
<dbReference type="GO" id="GO:0008477">
    <property type="term" value="F:purine nucleosidase activity"/>
    <property type="evidence" value="ECO:0007669"/>
    <property type="project" value="TreeGrafter"/>
</dbReference>
<proteinExistence type="inferred from homology"/>
<name>A0A815DGM7_ADIRI</name>
<protein>
    <recommendedName>
        <fullName evidence="5">Inosine/uridine-preferring nucleoside hydrolase domain-containing protein</fullName>
    </recommendedName>
</protein>
<evidence type="ECO:0000256" key="1">
    <source>
        <dbReference type="ARBA" id="ARBA00009176"/>
    </source>
</evidence>
<dbReference type="InterPro" id="IPR023186">
    <property type="entry name" value="IUNH"/>
</dbReference>
<comment type="similarity">
    <text evidence="1">Belongs to the IUNH family.</text>
</comment>
<keyword evidence="8" id="KW-1185">Reference proteome</keyword>
<evidence type="ECO:0000256" key="4">
    <source>
        <dbReference type="SAM" id="Phobius"/>
    </source>
</evidence>
<keyword evidence="3" id="KW-0326">Glycosidase</keyword>
<organism evidence="6 9">
    <name type="scientific">Adineta ricciae</name>
    <name type="common">Rotifer</name>
    <dbReference type="NCBI Taxonomy" id="249248"/>
    <lineage>
        <taxon>Eukaryota</taxon>
        <taxon>Metazoa</taxon>
        <taxon>Spiralia</taxon>
        <taxon>Gnathifera</taxon>
        <taxon>Rotifera</taxon>
        <taxon>Eurotatoria</taxon>
        <taxon>Bdelloidea</taxon>
        <taxon>Adinetida</taxon>
        <taxon>Adinetidae</taxon>
        <taxon>Adineta</taxon>
    </lineage>
</organism>
<evidence type="ECO:0000313" key="8">
    <source>
        <dbReference type="Proteomes" id="UP000663828"/>
    </source>
</evidence>
<reference evidence="6" key="1">
    <citation type="submission" date="2021-02" db="EMBL/GenBank/DDBJ databases">
        <authorList>
            <person name="Nowell W R."/>
        </authorList>
    </citation>
    <scope>NUCLEOTIDE SEQUENCE</scope>
</reference>
<accession>A0A815DGM7</accession>
<dbReference type="EMBL" id="CAJNOJ010000212">
    <property type="protein sequence ID" value="CAF1296058.1"/>
    <property type="molecule type" value="Genomic_DNA"/>
</dbReference>
<evidence type="ECO:0000259" key="5">
    <source>
        <dbReference type="Pfam" id="PF01156"/>
    </source>
</evidence>